<evidence type="ECO:0000313" key="1">
    <source>
        <dbReference type="EMBL" id="ETJ33184.1"/>
    </source>
</evidence>
<organism evidence="1">
    <name type="scientific">human gut metagenome</name>
    <dbReference type="NCBI Taxonomy" id="408170"/>
    <lineage>
        <taxon>unclassified sequences</taxon>
        <taxon>metagenomes</taxon>
        <taxon>organismal metagenomes</taxon>
    </lineage>
</organism>
<sequence length="32" mass="3577">MEKFMIIGERIHCIAPPIRKAIAERDPGILSA</sequence>
<dbReference type="EMBL" id="AZMM01012367">
    <property type="protein sequence ID" value="ETJ33184.1"/>
    <property type="molecule type" value="Genomic_DNA"/>
</dbReference>
<gene>
    <name evidence="1" type="ORF">Q604_UNBC12367G0002</name>
</gene>
<protein>
    <submittedName>
        <fullName evidence="1">Uncharacterized protein</fullName>
    </submittedName>
</protein>
<reference evidence="1" key="1">
    <citation type="submission" date="2013-12" db="EMBL/GenBank/DDBJ databases">
        <title>A Varibaculum cambriense genome reconstructed from a premature infant gut community with otherwise low bacterial novelty that shifts toward anaerobic metabolism during the third week of life.</title>
        <authorList>
            <person name="Brown C.T."/>
            <person name="Sharon I."/>
            <person name="Thomas B.C."/>
            <person name="Castelle C.J."/>
            <person name="Morowitz M.J."/>
            <person name="Banfield J.F."/>
        </authorList>
    </citation>
    <scope>NUCLEOTIDE SEQUENCE</scope>
</reference>
<dbReference type="AlphaFoldDB" id="W1XWD2"/>
<proteinExistence type="predicted"/>
<name>W1XWD2_9ZZZZ</name>
<feature type="non-terminal residue" evidence="1">
    <location>
        <position position="32"/>
    </location>
</feature>
<comment type="caution">
    <text evidence="1">The sequence shown here is derived from an EMBL/GenBank/DDBJ whole genome shotgun (WGS) entry which is preliminary data.</text>
</comment>
<accession>W1XWD2</accession>